<dbReference type="Proteomes" id="UP000272729">
    <property type="component" value="Unassembled WGS sequence"/>
</dbReference>
<comment type="caution">
    <text evidence="1">The sequence shown here is derived from an EMBL/GenBank/DDBJ whole genome shotgun (WGS) entry which is preliminary data.</text>
</comment>
<keyword evidence="2" id="KW-1185">Reference proteome</keyword>
<dbReference type="EMBL" id="RBXR01000001">
    <property type="protein sequence ID" value="RKT68414.1"/>
    <property type="molecule type" value="Genomic_DNA"/>
</dbReference>
<dbReference type="GO" id="GO:0006355">
    <property type="term" value="P:regulation of DNA-templated transcription"/>
    <property type="evidence" value="ECO:0007669"/>
    <property type="project" value="InterPro"/>
</dbReference>
<accession>A0A495X5N6</accession>
<dbReference type="InterPro" id="IPR010985">
    <property type="entry name" value="Ribbon_hlx_hlx"/>
</dbReference>
<evidence type="ECO:0000313" key="1">
    <source>
        <dbReference type="EMBL" id="RKT68414.1"/>
    </source>
</evidence>
<name>A0A495X5N6_9PSEU</name>
<gene>
    <name evidence="1" type="ORF">DFJ66_1598</name>
</gene>
<dbReference type="AlphaFoldDB" id="A0A495X5N6"/>
<evidence type="ECO:0000313" key="2">
    <source>
        <dbReference type="Proteomes" id="UP000272729"/>
    </source>
</evidence>
<proteinExistence type="predicted"/>
<dbReference type="SUPFAM" id="SSF47598">
    <property type="entry name" value="Ribbon-helix-helix"/>
    <property type="match status" value="1"/>
</dbReference>
<protein>
    <recommendedName>
        <fullName evidence="3">Ribbon-helix-helix CopG family protein</fullName>
    </recommendedName>
</protein>
<sequence length="81" mass="9014">MSEHEVKPVQIRDVPVGVIEVLQARASAEGISLTAYLRRFLVELANTPTMAEVYHRSWPRPWEIDGATLLAEVAAAREGDE</sequence>
<organism evidence="1 2">
    <name type="scientific">Saccharothrix variisporea</name>
    <dbReference type="NCBI Taxonomy" id="543527"/>
    <lineage>
        <taxon>Bacteria</taxon>
        <taxon>Bacillati</taxon>
        <taxon>Actinomycetota</taxon>
        <taxon>Actinomycetes</taxon>
        <taxon>Pseudonocardiales</taxon>
        <taxon>Pseudonocardiaceae</taxon>
        <taxon>Saccharothrix</taxon>
    </lineage>
</organism>
<dbReference type="RefSeq" id="WP_170199197.1">
    <property type="nucleotide sequence ID" value="NZ_JBIUBA010000004.1"/>
</dbReference>
<reference evidence="1 2" key="1">
    <citation type="submission" date="2018-10" db="EMBL/GenBank/DDBJ databases">
        <title>Sequencing the genomes of 1000 actinobacteria strains.</title>
        <authorList>
            <person name="Klenk H.-P."/>
        </authorList>
    </citation>
    <scope>NUCLEOTIDE SEQUENCE [LARGE SCALE GENOMIC DNA]</scope>
    <source>
        <strain evidence="1 2">DSM 43911</strain>
    </source>
</reference>
<evidence type="ECO:0008006" key="3">
    <source>
        <dbReference type="Google" id="ProtNLM"/>
    </source>
</evidence>